<name>A0A1T2XNG3_9BACL</name>
<dbReference type="EMBL" id="MSZX01000001">
    <property type="protein sequence ID" value="OPA81419.1"/>
    <property type="molecule type" value="Genomic_DNA"/>
</dbReference>
<sequence length="73" mass="8679">MRNDKDSRTESYIHMFLIFSNRIERYMKFILYVCCCLLIVSQIALRIPWIRGIISHVDKLEGVPISTEMKSKK</sequence>
<protein>
    <submittedName>
        <fullName evidence="2">Uncharacterized protein</fullName>
    </submittedName>
</protein>
<keyword evidence="3" id="KW-1185">Reference proteome</keyword>
<comment type="caution">
    <text evidence="2">The sequence shown here is derived from an EMBL/GenBank/DDBJ whole genome shotgun (WGS) entry which is preliminary data.</text>
</comment>
<reference evidence="2 3" key="1">
    <citation type="submission" date="2017-01" db="EMBL/GenBank/DDBJ databases">
        <title>Genome analysis of Paenibacillus selenitrireducens ES3-24.</title>
        <authorList>
            <person name="Xu D."/>
            <person name="Yao R."/>
            <person name="Zheng S."/>
        </authorList>
    </citation>
    <scope>NUCLEOTIDE SEQUENCE [LARGE SCALE GENOMIC DNA]</scope>
    <source>
        <strain evidence="2 3">ES3-24</strain>
    </source>
</reference>
<keyword evidence="1" id="KW-1133">Transmembrane helix</keyword>
<feature type="transmembrane region" description="Helical" evidence="1">
    <location>
        <begin position="29"/>
        <end position="49"/>
    </location>
</feature>
<accession>A0A1T2XNG3</accession>
<proteinExistence type="predicted"/>
<evidence type="ECO:0000313" key="2">
    <source>
        <dbReference type="EMBL" id="OPA81419.1"/>
    </source>
</evidence>
<dbReference type="Proteomes" id="UP000190188">
    <property type="component" value="Unassembled WGS sequence"/>
</dbReference>
<keyword evidence="1" id="KW-0472">Membrane</keyword>
<dbReference type="AlphaFoldDB" id="A0A1T2XNG3"/>
<dbReference type="STRING" id="1324314.BVG16_03670"/>
<gene>
    <name evidence="2" type="ORF">BVG16_03670</name>
</gene>
<keyword evidence="1" id="KW-0812">Transmembrane</keyword>
<evidence type="ECO:0000313" key="3">
    <source>
        <dbReference type="Proteomes" id="UP000190188"/>
    </source>
</evidence>
<organism evidence="2 3">
    <name type="scientific">Paenibacillus selenitireducens</name>
    <dbReference type="NCBI Taxonomy" id="1324314"/>
    <lineage>
        <taxon>Bacteria</taxon>
        <taxon>Bacillati</taxon>
        <taxon>Bacillota</taxon>
        <taxon>Bacilli</taxon>
        <taxon>Bacillales</taxon>
        <taxon>Paenibacillaceae</taxon>
        <taxon>Paenibacillus</taxon>
    </lineage>
</organism>
<evidence type="ECO:0000256" key="1">
    <source>
        <dbReference type="SAM" id="Phobius"/>
    </source>
</evidence>